<dbReference type="SUPFAM" id="SSF56935">
    <property type="entry name" value="Porins"/>
    <property type="match status" value="1"/>
</dbReference>
<protein>
    <recommendedName>
        <fullName evidence="5">Porin</fullName>
    </recommendedName>
</protein>
<name>A0A9D1T0X5_9BACT</name>
<dbReference type="EMBL" id="DVOG01000094">
    <property type="protein sequence ID" value="HIV04238.1"/>
    <property type="molecule type" value="Genomic_DNA"/>
</dbReference>
<feature type="signal peptide" evidence="2">
    <location>
        <begin position="1"/>
        <end position="22"/>
    </location>
</feature>
<accession>A0A9D1T0X5</accession>
<evidence type="ECO:0000313" key="3">
    <source>
        <dbReference type="EMBL" id="HIV04238.1"/>
    </source>
</evidence>
<sequence length="415" mass="43921">MKSRLPAFLISAFALAPLCAPAQDAPVPAQPVPAASSQDAPVPAQAVPAESASSSGGKKIVIELPELPTSEDVRLKFTGLVQAQYVYATASGGGAGDRDGFSLRRTILGVSAELGDDWSAKLTYEFDSTQEGGSADNGYVDTATISRKFGSAGTLSVGHKKAHFMLEEYSPSSQFPCLERSINSNFVTNNVYARGLSGSHIGVYWEGKIPRGGDYGFSLTNAVAKDYDRRSNDLAITGYFGGTLKLSDGAQLYFGLNGTVNFGDDGVPPGVDGSSSSALTNAGTVYGVEPYVRFTSGGLMLLADAFFIDGSSSSRLDPFYGVNLTGTFRFDNGFEPALRFTYLNTDSGLVNASVQNRVPDSGGFNNAATYYAGVNYYFNKYVKLAVGYEYGHYFGGGRVSSADSGAFRTMLQVSF</sequence>
<comment type="caution">
    <text evidence="3">The sequence shown here is derived from an EMBL/GenBank/DDBJ whole genome shotgun (WGS) entry which is preliminary data.</text>
</comment>
<evidence type="ECO:0000256" key="1">
    <source>
        <dbReference type="SAM" id="MobiDB-lite"/>
    </source>
</evidence>
<dbReference type="InterPro" id="IPR010870">
    <property type="entry name" value="Porin_O/P"/>
</dbReference>
<reference evidence="3" key="2">
    <citation type="journal article" date="2021" name="PeerJ">
        <title>Extensive microbial diversity within the chicken gut microbiome revealed by metagenomics and culture.</title>
        <authorList>
            <person name="Gilroy R."/>
            <person name="Ravi A."/>
            <person name="Getino M."/>
            <person name="Pursley I."/>
            <person name="Horton D.L."/>
            <person name="Alikhan N.F."/>
            <person name="Baker D."/>
            <person name="Gharbi K."/>
            <person name="Hall N."/>
            <person name="Watson M."/>
            <person name="Adriaenssens E.M."/>
            <person name="Foster-Nyarko E."/>
            <person name="Jarju S."/>
            <person name="Secka A."/>
            <person name="Antonio M."/>
            <person name="Oren A."/>
            <person name="Chaudhuri R.R."/>
            <person name="La Ragione R."/>
            <person name="Hildebrand F."/>
            <person name="Pallen M.J."/>
        </authorList>
    </citation>
    <scope>NUCLEOTIDE SEQUENCE</scope>
    <source>
        <strain evidence="3">10669</strain>
    </source>
</reference>
<dbReference type="InterPro" id="IPR023614">
    <property type="entry name" value="Porin_dom_sf"/>
</dbReference>
<keyword evidence="2" id="KW-0732">Signal</keyword>
<proteinExistence type="predicted"/>
<evidence type="ECO:0000313" key="4">
    <source>
        <dbReference type="Proteomes" id="UP000886812"/>
    </source>
</evidence>
<evidence type="ECO:0000256" key="2">
    <source>
        <dbReference type="SAM" id="SignalP"/>
    </source>
</evidence>
<feature type="region of interest" description="Disordered" evidence="1">
    <location>
        <begin position="26"/>
        <end position="51"/>
    </location>
</feature>
<feature type="chain" id="PRO_5039499144" description="Porin" evidence="2">
    <location>
        <begin position="23"/>
        <end position="415"/>
    </location>
</feature>
<organism evidence="3 4">
    <name type="scientific">Candidatus Spyradosoma merdigallinarum</name>
    <dbReference type="NCBI Taxonomy" id="2840950"/>
    <lineage>
        <taxon>Bacteria</taxon>
        <taxon>Pseudomonadati</taxon>
        <taxon>Verrucomicrobiota</taxon>
        <taxon>Opitutia</taxon>
        <taxon>Opitutia incertae sedis</taxon>
        <taxon>Candidatus Spyradosoma</taxon>
    </lineage>
</organism>
<dbReference type="Gene3D" id="2.40.160.10">
    <property type="entry name" value="Porin"/>
    <property type="match status" value="1"/>
</dbReference>
<dbReference type="AlphaFoldDB" id="A0A9D1T0X5"/>
<reference evidence="3" key="1">
    <citation type="submission" date="2020-10" db="EMBL/GenBank/DDBJ databases">
        <authorList>
            <person name="Gilroy R."/>
        </authorList>
    </citation>
    <scope>NUCLEOTIDE SEQUENCE</scope>
    <source>
        <strain evidence="3">10669</strain>
    </source>
</reference>
<evidence type="ECO:0008006" key="5">
    <source>
        <dbReference type="Google" id="ProtNLM"/>
    </source>
</evidence>
<dbReference type="Proteomes" id="UP000886812">
    <property type="component" value="Unassembled WGS sequence"/>
</dbReference>
<gene>
    <name evidence="3" type="ORF">IAC75_03700</name>
</gene>
<dbReference type="Pfam" id="PF07396">
    <property type="entry name" value="Porin_O_P"/>
    <property type="match status" value="1"/>
</dbReference>